<dbReference type="OrthoDB" id="786280at2"/>
<dbReference type="PANTHER" id="PTHR43685">
    <property type="entry name" value="GLYCOSYLTRANSFERASE"/>
    <property type="match status" value="1"/>
</dbReference>
<feature type="domain" description="Glycosyltransferase 2-like" evidence="1">
    <location>
        <begin position="10"/>
        <end position="131"/>
    </location>
</feature>
<keyword evidence="3" id="KW-1185">Reference proteome</keyword>
<dbReference type="Pfam" id="PF00535">
    <property type="entry name" value="Glycos_transf_2"/>
    <property type="match status" value="1"/>
</dbReference>
<protein>
    <submittedName>
        <fullName evidence="2">Glycosyl transferase family 2</fullName>
    </submittedName>
</protein>
<organism evidence="2 3">
    <name type="scientific">Parapedobacter luteus</name>
    <dbReference type="NCBI Taxonomy" id="623280"/>
    <lineage>
        <taxon>Bacteria</taxon>
        <taxon>Pseudomonadati</taxon>
        <taxon>Bacteroidota</taxon>
        <taxon>Sphingobacteriia</taxon>
        <taxon>Sphingobacteriales</taxon>
        <taxon>Sphingobacteriaceae</taxon>
        <taxon>Parapedobacter</taxon>
    </lineage>
</organism>
<dbReference type="SUPFAM" id="SSF53448">
    <property type="entry name" value="Nucleotide-diphospho-sugar transferases"/>
    <property type="match status" value="1"/>
</dbReference>
<gene>
    <name evidence="2" type="ORF">SAMN05660226_00093</name>
</gene>
<name>A0A1T4ZUI0_9SPHI</name>
<dbReference type="GO" id="GO:0016740">
    <property type="term" value="F:transferase activity"/>
    <property type="evidence" value="ECO:0007669"/>
    <property type="project" value="UniProtKB-KW"/>
</dbReference>
<dbReference type="InterPro" id="IPR001173">
    <property type="entry name" value="Glyco_trans_2-like"/>
</dbReference>
<proteinExistence type="predicted"/>
<dbReference type="STRING" id="623280.SAMN05660226_00093"/>
<reference evidence="2 3" key="1">
    <citation type="submission" date="2017-02" db="EMBL/GenBank/DDBJ databases">
        <authorList>
            <person name="Peterson S.W."/>
        </authorList>
    </citation>
    <scope>NUCLEOTIDE SEQUENCE [LARGE SCALE GENOMIC DNA]</scope>
    <source>
        <strain evidence="2 3">DSM 22899</strain>
    </source>
</reference>
<dbReference type="RefSeq" id="WP_079714844.1">
    <property type="nucleotide sequence ID" value="NZ_FUYS01000001.1"/>
</dbReference>
<dbReference type="InterPro" id="IPR050834">
    <property type="entry name" value="Glycosyltransf_2"/>
</dbReference>
<dbReference type="Proteomes" id="UP000190541">
    <property type="component" value="Unassembled WGS sequence"/>
</dbReference>
<evidence type="ECO:0000313" key="3">
    <source>
        <dbReference type="Proteomes" id="UP000190541"/>
    </source>
</evidence>
<dbReference type="AlphaFoldDB" id="A0A1T4ZUI0"/>
<evidence type="ECO:0000313" key="2">
    <source>
        <dbReference type="EMBL" id="SKB26257.1"/>
    </source>
</evidence>
<accession>A0A1T4ZUI0</accession>
<sequence>MKEVSNVYFSVIICSYQPDERLLQRCLYAVDRLTHHGFISEILLVDNNSNPPLAGLPMVRDFLGKRPNSKIIVAEQQGLIYARLAGIAQATGQYIVFFDDDNEPKSDYLVELHALTERYPAVGAWGPGIVSVDFADGIDPRIRQVAYEAFQGKHADYTAFACLRQWQGCYPFGTGLCIRADVSVHFTERVEMGEFTATGRRGTSLASGEDVQMVMTCIAQGYAAGHSPHLQVTHIIPGKRAAMTYIKRLAYGSNVAFHTSIAEVLPEYAGVMKSQVHRPRRFAFKSAKRYLFALLTGSPAKMVNAVNYIGAMSSLYRLYQMPIPRMVTAILKHARLL</sequence>
<evidence type="ECO:0000259" key="1">
    <source>
        <dbReference type="Pfam" id="PF00535"/>
    </source>
</evidence>
<dbReference type="InterPro" id="IPR029044">
    <property type="entry name" value="Nucleotide-diphossugar_trans"/>
</dbReference>
<keyword evidence="2" id="KW-0808">Transferase</keyword>
<dbReference type="EMBL" id="FUYS01000001">
    <property type="protein sequence ID" value="SKB26257.1"/>
    <property type="molecule type" value="Genomic_DNA"/>
</dbReference>
<dbReference type="PANTHER" id="PTHR43685:SF2">
    <property type="entry name" value="GLYCOSYLTRANSFERASE 2-LIKE DOMAIN-CONTAINING PROTEIN"/>
    <property type="match status" value="1"/>
</dbReference>
<dbReference type="Gene3D" id="3.90.550.10">
    <property type="entry name" value="Spore Coat Polysaccharide Biosynthesis Protein SpsA, Chain A"/>
    <property type="match status" value="1"/>
</dbReference>
<dbReference type="CDD" id="cd00761">
    <property type="entry name" value="Glyco_tranf_GTA_type"/>
    <property type="match status" value="1"/>
</dbReference>